<dbReference type="KEGG" id="cel:CELE_F35B12.1"/>
<dbReference type="ExpressionAtlas" id="Q20009">
    <property type="expression patterns" value="baseline"/>
</dbReference>
<dbReference type="EMBL" id="BX284605">
    <property type="protein sequence ID" value="CAA98462.3"/>
    <property type="molecule type" value="Genomic_DNA"/>
</dbReference>
<feature type="transmembrane region" description="Helical" evidence="1">
    <location>
        <begin position="131"/>
        <end position="155"/>
    </location>
</feature>
<sequence length="325" mass="37175">MDDTPLPNYTDPINILAAVFIFVNGIMGTVTNLLIIYIFIKSPTERTSFNVICVFRGIGNTIILTWGFLATFLPITLIGASPFSPFYETLVIGFSNSLYSGLQYTGVYIALNRFCAMFFPTYYPKIFDFKITFLITLLMFIYRFVKIILEFFHYIPLECWMVYTSYDLAWSPNMGEQCKDDDNSSNINTSAIFQTVLVILNAAIFAKIYFFYKSTDLSTKGRKRKLKKNKVLFLQTMIQDSITLIDMIFTFRLSLLSTKRLWSFFCGTVIWECLHSIDGLIMVMFNERLTFLQKTFFASSTNASVASKEKGTATVTPMKVPSPVV</sequence>
<dbReference type="OMA" id="FDGVIMV"/>
<feature type="transmembrane region" description="Helical" evidence="1">
    <location>
        <begin position="191"/>
        <end position="212"/>
    </location>
</feature>
<dbReference type="Gene3D" id="1.20.1070.10">
    <property type="entry name" value="Rhodopsin 7-helix transmembrane proteins"/>
    <property type="match status" value="1"/>
</dbReference>
<feature type="transmembrane region" description="Helical" evidence="1">
    <location>
        <begin position="101"/>
        <end position="119"/>
    </location>
</feature>
<dbReference type="AGR" id="WB:WBGene00005975"/>
<reference evidence="3 4" key="1">
    <citation type="journal article" date="1998" name="Science">
        <title>Genome sequence of the nematode C. elegans: a platform for investigating biology.</title>
        <authorList>
            <consortium name="The C. elegans sequencing consortium"/>
            <person name="Sulson J.E."/>
            <person name="Waterston R."/>
        </authorList>
    </citation>
    <scope>NUCLEOTIDE SEQUENCE [LARGE SCALE GENOMIC DNA]</scope>
    <source>
        <strain evidence="3 4">Bristol N2</strain>
    </source>
</reference>
<dbReference type="UCSC" id="F35B12.1">
    <property type="organism name" value="c. elegans"/>
</dbReference>
<feature type="transmembrane region" description="Helical" evidence="1">
    <location>
        <begin position="232"/>
        <end position="255"/>
    </location>
</feature>
<dbReference type="InterPro" id="IPR019430">
    <property type="entry name" value="7TM_GPCR_serpentine_rcpt_Srx"/>
</dbReference>
<dbReference type="PhylomeDB" id="Q20009"/>
<dbReference type="FunCoup" id="Q20009">
    <property type="interactions" value="14"/>
</dbReference>
<evidence type="ECO:0000313" key="4">
    <source>
        <dbReference type="Proteomes" id="UP000001940"/>
    </source>
</evidence>
<evidence type="ECO:0000259" key="2">
    <source>
        <dbReference type="Pfam" id="PF10328"/>
    </source>
</evidence>
<protein>
    <submittedName>
        <fullName evidence="3">7TM GPCR serpentine receptor class x (Srx) domain-containing protein</fullName>
    </submittedName>
</protein>
<evidence type="ECO:0000313" key="5">
    <source>
        <dbReference type="WormBase" id="F35B12.1a"/>
    </source>
</evidence>
<dbReference type="CDD" id="cd00637">
    <property type="entry name" value="7tm_classA_rhodopsin-like"/>
    <property type="match status" value="1"/>
</dbReference>
<dbReference type="PANTHER" id="PTHR23013">
    <property type="entry name" value="SERPENTINE RECEPTOR"/>
    <property type="match status" value="1"/>
</dbReference>
<feature type="transmembrane region" description="Helical" evidence="1">
    <location>
        <begin position="261"/>
        <end position="285"/>
    </location>
</feature>
<name>Q20009_CAEEL</name>
<dbReference type="CTD" id="353451"/>
<gene>
    <name evidence="3 5" type="primary">srx-84</name>
    <name evidence="3" type="ORF">CELE_F35B12.1</name>
    <name evidence="5" type="ORF">F35B12.1</name>
</gene>
<keyword evidence="3" id="KW-0675">Receptor</keyword>
<dbReference type="OrthoDB" id="5845782at2759"/>
<dbReference type="PaxDb" id="6239-F35B12.1a"/>
<organism evidence="3 4">
    <name type="scientific">Caenorhabditis elegans</name>
    <dbReference type="NCBI Taxonomy" id="6239"/>
    <lineage>
        <taxon>Eukaryota</taxon>
        <taxon>Metazoa</taxon>
        <taxon>Ecdysozoa</taxon>
        <taxon>Nematoda</taxon>
        <taxon>Chromadorea</taxon>
        <taxon>Rhabditida</taxon>
        <taxon>Rhabditina</taxon>
        <taxon>Rhabditomorpha</taxon>
        <taxon>Rhabditoidea</taxon>
        <taxon>Rhabditidae</taxon>
        <taxon>Peloderinae</taxon>
        <taxon>Caenorhabditis</taxon>
    </lineage>
</organism>
<dbReference type="PIR" id="T21731">
    <property type="entry name" value="T21731"/>
</dbReference>
<dbReference type="AlphaFoldDB" id="Q20009"/>
<dbReference type="SUPFAM" id="SSF81321">
    <property type="entry name" value="Family A G protein-coupled receptor-like"/>
    <property type="match status" value="1"/>
</dbReference>
<dbReference type="WormBase" id="F35B12.1a">
    <property type="protein sequence ID" value="CE36298"/>
    <property type="gene ID" value="WBGene00005975"/>
    <property type="gene designation" value="srx-84"/>
</dbReference>
<accession>Q20009</accession>
<feature type="domain" description="7TM GPCR serpentine receptor class x (Srx)" evidence="2">
    <location>
        <begin position="22"/>
        <end position="286"/>
    </location>
</feature>
<dbReference type="SMR" id="Q20009"/>
<dbReference type="HOGENOM" id="CLU_072408_0_0_1"/>
<keyword evidence="1" id="KW-1133">Transmembrane helix</keyword>
<evidence type="ECO:0000256" key="1">
    <source>
        <dbReference type="SAM" id="Phobius"/>
    </source>
</evidence>
<dbReference type="Bgee" id="WBGene00005975">
    <property type="expression patterns" value="Expressed in pharyngeal muscle cell (C elegans)"/>
</dbReference>
<keyword evidence="1" id="KW-0812">Transmembrane</keyword>
<dbReference type="GeneID" id="353451"/>
<dbReference type="eggNOG" id="ENOG502TGIP">
    <property type="taxonomic scope" value="Eukaryota"/>
</dbReference>
<dbReference type="RefSeq" id="NP_001256336.1">
    <property type="nucleotide sequence ID" value="NM_001269407.2"/>
</dbReference>
<dbReference type="Pfam" id="PF10328">
    <property type="entry name" value="7TM_GPCR_Srx"/>
    <property type="match status" value="1"/>
</dbReference>
<proteinExistence type="predicted"/>
<keyword evidence="4" id="KW-1185">Reference proteome</keyword>
<feature type="transmembrane region" description="Helical" evidence="1">
    <location>
        <begin position="15"/>
        <end position="40"/>
    </location>
</feature>
<dbReference type="PANTHER" id="PTHR23013:SF21">
    <property type="entry name" value="7TM GPCR SERPENTINE RECEPTOR CLASS X (SRX) DOMAIN-CONTAINING PROTEIN"/>
    <property type="match status" value="1"/>
</dbReference>
<feature type="transmembrane region" description="Helical" evidence="1">
    <location>
        <begin position="61"/>
        <end position="81"/>
    </location>
</feature>
<dbReference type="InParanoid" id="Q20009"/>
<dbReference type="Proteomes" id="UP000001940">
    <property type="component" value="Chromosome V"/>
</dbReference>
<keyword evidence="1" id="KW-0472">Membrane</keyword>
<evidence type="ECO:0000313" key="3">
    <source>
        <dbReference type="EMBL" id="CAA98462.3"/>
    </source>
</evidence>